<dbReference type="RefSeq" id="WP_249475559.1">
    <property type="nucleotide sequence ID" value="NZ_JAMBEP010000003.1"/>
</dbReference>
<sequence length="307" mass="31530">MVKTTLSLAFAVALIGAAVAPEAAAGTPSGPYAMFKYCPYTHPDVADGGSCVLNTTRSGMFKIGSTTLPIDQPIVLQGGIKWLSDSPLYEAVGAPTLAAPPAQVPGGLLGIMNPAPNWPGPLWTAFWAIVAVANGVTATMEPVDTVQTNFINALYPPTDGTDPTAARLAVRVRLQNPFLGDSCYIGSAQNPIVIKLQTGTTSPPAPNQPISGNPGETYTVWTDEPNFIGYIQNDDATMVDNSFAVPAASGCGNIALGLPILTEVLDTLVSGAVNLKVGLPSAAGKNTAILTGDTSIASSAYVLASEE</sequence>
<reference evidence="2 3" key="1">
    <citation type="submission" date="2022-05" db="EMBL/GenBank/DDBJ databases">
        <title>Luteimonas sp. SX5, whole genome shotgun sequencing project.</title>
        <authorList>
            <person name="Zhao G."/>
            <person name="Shen L."/>
        </authorList>
    </citation>
    <scope>NUCLEOTIDE SEQUENCE [LARGE SCALE GENOMIC DNA]</scope>
    <source>
        <strain evidence="2 3">SX5</strain>
    </source>
</reference>
<feature type="chain" id="PRO_5046349043" description="Secreted protein" evidence="1">
    <location>
        <begin position="26"/>
        <end position="307"/>
    </location>
</feature>
<dbReference type="Proteomes" id="UP001431217">
    <property type="component" value="Unassembled WGS sequence"/>
</dbReference>
<protein>
    <recommendedName>
        <fullName evidence="4">Secreted protein</fullName>
    </recommendedName>
</protein>
<organism evidence="2 3">
    <name type="scientific">Luteimonas galliterrae</name>
    <dbReference type="NCBI Taxonomy" id="2940486"/>
    <lineage>
        <taxon>Bacteria</taxon>
        <taxon>Pseudomonadati</taxon>
        <taxon>Pseudomonadota</taxon>
        <taxon>Gammaproteobacteria</taxon>
        <taxon>Lysobacterales</taxon>
        <taxon>Lysobacteraceae</taxon>
        <taxon>Luteimonas</taxon>
    </lineage>
</organism>
<proteinExistence type="predicted"/>
<keyword evidence="1" id="KW-0732">Signal</keyword>
<evidence type="ECO:0000313" key="2">
    <source>
        <dbReference type="EMBL" id="MCL1635743.1"/>
    </source>
</evidence>
<keyword evidence="3" id="KW-1185">Reference proteome</keyword>
<gene>
    <name evidence="2" type="ORF">M2650_14025</name>
</gene>
<accession>A0ABT0MMB0</accession>
<evidence type="ECO:0008006" key="4">
    <source>
        <dbReference type="Google" id="ProtNLM"/>
    </source>
</evidence>
<feature type="signal peptide" evidence="1">
    <location>
        <begin position="1"/>
        <end position="25"/>
    </location>
</feature>
<evidence type="ECO:0000313" key="3">
    <source>
        <dbReference type="Proteomes" id="UP001431217"/>
    </source>
</evidence>
<dbReference type="EMBL" id="JAMBEP010000003">
    <property type="protein sequence ID" value="MCL1635743.1"/>
    <property type="molecule type" value="Genomic_DNA"/>
</dbReference>
<evidence type="ECO:0000256" key="1">
    <source>
        <dbReference type="SAM" id="SignalP"/>
    </source>
</evidence>
<comment type="caution">
    <text evidence="2">The sequence shown here is derived from an EMBL/GenBank/DDBJ whole genome shotgun (WGS) entry which is preliminary data.</text>
</comment>
<name>A0ABT0MMB0_9GAMM</name>